<reference evidence="1" key="2">
    <citation type="submission" date="2017-11" db="EMBL/GenBank/DDBJ databases">
        <title>Coralsnake Venomics: Analyses of Venom Gland Transcriptomes and Proteomes of Six Brazilian Taxa.</title>
        <authorList>
            <person name="Aird S.D."/>
            <person name="Jorge da Silva N."/>
            <person name="Qiu L."/>
            <person name="Villar-Briones A."/>
            <person name="Aparecida-Saddi V."/>
            <person name="Campos-Telles M.P."/>
            <person name="Grau M."/>
            <person name="Mikheyev A.S."/>
        </authorList>
    </citation>
    <scope>NUCLEOTIDE SEQUENCE</scope>
    <source>
        <tissue evidence="1">Venom_gland</tissue>
    </source>
</reference>
<proteinExistence type="predicted"/>
<dbReference type="EMBL" id="IACL01038064">
    <property type="protein sequence ID" value="LAB05449.1"/>
    <property type="molecule type" value="Transcribed_RNA"/>
</dbReference>
<protein>
    <submittedName>
        <fullName evidence="1">Uncharacterized protein</fullName>
    </submittedName>
</protein>
<reference evidence="1" key="1">
    <citation type="submission" date="2017-07" db="EMBL/GenBank/DDBJ databases">
        <authorList>
            <person name="Mikheyev A."/>
            <person name="Grau M."/>
        </authorList>
    </citation>
    <scope>NUCLEOTIDE SEQUENCE</scope>
    <source>
        <tissue evidence="1">Venom_gland</tissue>
    </source>
</reference>
<sequence>MKPSVPPIICARCRHLALKTMAILPMSLAGAVTLWVGTRCALAVGIGSSCAFLGARDAPYKKFGIGIPTKSLALVSWYHCCHRDKGQGSGCQGRLQGLAQDKVQAAMPKRKYGAMRQEDTTI</sequence>
<organism evidence="1">
    <name type="scientific">Micrurus paraensis</name>
    <dbReference type="NCBI Taxonomy" id="1970185"/>
    <lineage>
        <taxon>Eukaryota</taxon>
        <taxon>Metazoa</taxon>
        <taxon>Chordata</taxon>
        <taxon>Craniata</taxon>
        <taxon>Vertebrata</taxon>
        <taxon>Euteleostomi</taxon>
        <taxon>Lepidosauria</taxon>
        <taxon>Squamata</taxon>
        <taxon>Bifurcata</taxon>
        <taxon>Unidentata</taxon>
        <taxon>Episquamata</taxon>
        <taxon>Toxicofera</taxon>
        <taxon>Serpentes</taxon>
        <taxon>Colubroidea</taxon>
        <taxon>Elapidae</taxon>
        <taxon>Elapinae</taxon>
        <taxon>Micrurus</taxon>
    </lineage>
</organism>
<accession>A0A2D4K9N8</accession>
<dbReference type="AlphaFoldDB" id="A0A2D4K9N8"/>
<name>A0A2D4K9N8_9SAUR</name>
<evidence type="ECO:0000313" key="1">
    <source>
        <dbReference type="EMBL" id="LAB05449.1"/>
    </source>
</evidence>